<proteinExistence type="predicted"/>
<evidence type="ECO:0000313" key="2">
    <source>
        <dbReference type="EMBL" id="OTF79511.1"/>
    </source>
</evidence>
<feature type="region of interest" description="Disordered" evidence="1">
    <location>
        <begin position="1"/>
        <end position="63"/>
    </location>
</feature>
<feature type="compositionally biased region" description="Low complexity" evidence="1">
    <location>
        <begin position="7"/>
        <end position="25"/>
    </location>
</feature>
<dbReference type="EMBL" id="MUJZ01022735">
    <property type="protein sequence ID" value="OTF79511.1"/>
    <property type="molecule type" value="Genomic_DNA"/>
</dbReference>
<organism evidence="2 3">
    <name type="scientific">Euroglyphus maynei</name>
    <name type="common">Mayne's house dust mite</name>
    <dbReference type="NCBI Taxonomy" id="6958"/>
    <lineage>
        <taxon>Eukaryota</taxon>
        <taxon>Metazoa</taxon>
        <taxon>Ecdysozoa</taxon>
        <taxon>Arthropoda</taxon>
        <taxon>Chelicerata</taxon>
        <taxon>Arachnida</taxon>
        <taxon>Acari</taxon>
        <taxon>Acariformes</taxon>
        <taxon>Sarcoptiformes</taxon>
        <taxon>Astigmata</taxon>
        <taxon>Psoroptidia</taxon>
        <taxon>Analgoidea</taxon>
        <taxon>Pyroglyphidae</taxon>
        <taxon>Pyroglyphinae</taxon>
        <taxon>Euroglyphus</taxon>
    </lineage>
</organism>
<evidence type="ECO:0000313" key="3">
    <source>
        <dbReference type="Proteomes" id="UP000194236"/>
    </source>
</evidence>
<reference evidence="2 3" key="1">
    <citation type="submission" date="2017-03" db="EMBL/GenBank/DDBJ databases">
        <title>Genome Survey of Euroglyphus maynei.</title>
        <authorList>
            <person name="Arlian L.G."/>
            <person name="Morgan M.S."/>
            <person name="Rider S.D."/>
        </authorList>
    </citation>
    <scope>NUCLEOTIDE SEQUENCE [LARGE SCALE GENOMIC DNA]</scope>
    <source>
        <strain evidence="2">Arlian Lab</strain>
        <tissue evidence="2">Whole body</tissue>
    </source>
</reference>
<sequence length="80" mass="9527">MQLQYPNSSQNHHQQQRQQQSTLHNIQPTDQVSSNRNKSLNRIYKSNKDKHRNQRDKKKGISKTDIAYWLEFTDKFIGNG</sequence>
<accession>A0A1Y3BEZ9</accession>
<comment type="caution">
    <text evidence="2">The sequence shown here is derived from an EMBL/GenBank/DDBJ whole genome shotgun (WGS) entry which is preliminary data.</text>
</comment>
<name>A0A1Y3BEZ9_EURMA</name>
<gene>
    <name evidence="2" type="ORF">BLA29_007734</name>
</gene>
<protein>
    <submittedName>
        <fullName evidence="2">Uncharacterized protein</fullName>
    </submittedName>
</protein>
<keyword evidence="3" id="KW-1185">Reference proteome</keyword>
<feature type="compositionally biased region" description="Basic residues" evidence="1">
    <location>
        <begin position="48"/>
        <end position="61"/>
    </location>
</feature>
<dbReference type="Proteomes" id="UP000194236">
    <property type="component" value="Unassembled WGS sequence"/>
</dbReference>
<evidence type="ECO:0000256" key="1">
    <source>
        <dbReference type="SAM" id="MobiDB-lite"/>
    </source>
</evidence>
<feature type="compositionally biased region" description="Polar residues" evidence="1">
    <location>
        <begin position="26"/>
        <end position="40"/>
    </location>
</feature>
<dbReference type="AlphaFoldDB" id="A0A1Y3BEZ9"/>